<dbReference type="EMBL" id="CP036262">
    <property type="protein sequence ID" value="QDS93652.1"/>
    <property type="molecule type" value="Genomic_DNA"/>
</dbReference>
<keyword evidence="1" id="KW-0812">Transmembrane</keyword>
<feature type="transmembrane region" description="Helical" evidence="1">
    <location>
        <begin position="268"/>
        <end position="288"/>
    </location>
</feature>
<feature type="transmembrane region" description="Helical" evidence="1">
    <location>
        <begin position="92"/>
        <end position="111"/>
    </location>
</feature>
<evidence type="ECO:0000256" key="1">
    <source>
        <dbReference type="SAM" id="Phobius"/>
    </source>
</evidence>
<dbReference type="Proteomes" id="UP000320672">
    <property type="component" value="Chromosome"/>
</dbReference>
<proteinExistence type="predicted"/>
<accession>A0A517MFI3</accession>
<feature type="transmembrane region" description="Helical" evidence="1">
    <location>
        <begin position="123"/>
        <end position="146"/>
    </location>
</feature>
<feature type="transmembrane region" description="Helical" evidence="1">
    <location>
        <begin position="6"/>
        <end position="26"/>
    </location>
</feature>
<protein>
    <submittedName>
        <fullName evidence="2">Uncharacterized protein</fullName>
    </submittedName>
</protein>
<keyword evidence="1" id="KW-0472">Membrane</keyword>
<name>A0A517MFI3_9BACT</name>
<feature type="transmembrane region" description="Helical" evidence="1">
    <location>
        <begin position="186"/>
        <end position="207"/>
    </location>
</feature>
<feature type="transmembrane region" description="Helical" evidence="1">
    <location>
        <begin position="158"/>
        <end position="180"/>
    </location>
</feature>
<dbReference type="OrthoDB" id="278612at2"/>
<evidence type="ECO:0000313" key="3">
    <source>
        <dbReference type="Proteomes" id="UP000320672"/>
    </source>
</evidence>
<dbReference type="KEGG" id="rml:FF011L_24250"/>
<evidence type="ECO:0000313" key="2">
    <source>
        <dbReference type="EMBL" id="QDS93652.1"/>
    </source>
</evidence>
<organism evidence="2 3">
    <name type="scientific">Roseimaritima multifibrata</name>
    <dbReference type="NCBI Taxonomy" id="1930274"/>
    <lineage>
        <taxon>Bacteria</taxon>
        <taxon>Pseudomonadati</taxon>
        <taxon>Planctomycetota</taxon>
        <taxon>Planctomycetia</taxon>
        <taxon>Pirellulales</taxon>
        <taxon>Pirellulaceae</taxon>
        <taxon>Roseimaritima</taxon>
    </lineage>
</organism>
<reference evidence="2 3" key="1">
    <citation type="submission" date="2019-02" db="EMBL/GenBank/DDBJ databases">
        <title>Deep-cultivation of Planctomycetes and their phenomic and genomic characterization uncovers novel biology.</title>
        <authorList>
            <person name="Wiegand S."/>
            <person name="Jogler M."/>
            <person name="Boedeker C."/>
            <person name="Pinto D."/>
            <person name="Vollmers J."/>
            <person name="Rivas-Marin E."/>
            <person name="Kohn T."/>
            <person name="Peeters S.H."/>
            <person name="Heuer A."/>
            <person name="Rast P."/>
            <person name="Oberbeckmann S."/>
            <person name="Bunk B."/>
            <person name="Jeske O."/>
            <person name="Meyerdierks A."/>
            <person name="Storesund J.E."/>
            <person name="Kallscheuer N."/>
            <person name="Luecker S."/>
            <person name="Lage O.M."/>
            <person name="Pohl T."/>
            <person name="Merkel B.J."/>
            <person name="Hornburger P."/>
            <person name="Mueller R.-W."/>
            <person name="Bruemmer F."/>
            <person name="Labrenz M."/>
            <person name="Spormann A.M."/>
            <person name="Op den Camp H."/>
            <person name="Overmann J."/>
            <person name="Amann R."/>
            <person name="Jetten M.S.M."/>
            <person name="Mascher T."/>
            <person name="Medema M.H."/>
            <person name="Devos D.P."/>
            <person name="Kaster A.-K."/>
            <person name="Ovreas L."/>
            <person name="Rohde M."/>
            <person name="Galperin M.Y."/>
            <person name="Jogler C."/>
        </authorList>
    </citation>
    <scope>NUCLEOTIDE SEQUENCE [LARGE SCALE GENOMIC DNA]</scope>
    <source>
        <strain evidence="2 3">FF011L</strain>
    </source>
</reference>
<feature type="transmembrane region" description="Helical" evidence="1">
    <location>
        <begin position="38"/>
        <end position="60"/>
    </location>
</feature>
<feature type="transmembrane region" description="Helical" evidence="1">
    <location>
        <begin position="66"/>
        <end position="85"/>
    </location>
</feature>
<keyword evidence="1" id="KW-1133">Transmembrane helix</keyword>
<dbReference type="AlphaFoldDB" id="A0A517MFI3"/>
<dbReference type="RefSeq" id="WP_145351771.1">
    <property type="nucleotide sequence ID" value="NZ_CP036262.1"/>
</dbReference>
<feature type="transmembrane region" description="Helical" evidence="1">
    <location>
        <begin position="219"/>
        <end position="248"/>
    </location>
</feature>
<sequence length="325" mass="34860">MPDPLLYTKAFATTGIVSALIVLAIVRWADAKQVNRSLVCVPAFAVGLLLGFWGLGFRWSWPPFSAIDRLIVIVLPAAILVEWVAAMRRTPVWLGWGFRGLLAIAVPRILLHQSVYLSEAGEWSPLQAVLVMVASSCLLISVWAALCRLSNRSQEGLSIPLSLCMSIQVAGIAVMLAGYIKGGAVAIPLTAAILGTSLAATLVWKPLVGKGAVQVQSVIGFAVLSLFSVLFVGCFFGEIGLTMALVILMAPMLSWGSELFGFAADKPWRGALLRVTLVAIPLMIVCVISKREFDRTLGPLVQRQNSVMPTVRSAVAGAIHLQRSE</sequence>
<gene>
    <name evidence="2" type="ORF">FF011L_24250</name>
</gene>
<keyword evidence="3" id="KW-1185">Reference proteome</keyword>